<feature type="transmembrane region" description="Helical" evidence="10">
    <location>
        <begin position="308"/>
        <end position="327"/>
    </location>
</feature>
<dbReference type="InterPro" id="IPR004358">
    <property type="entry name" value="Sig_transdc_His_kin-like_C"/>
</dbReference>
<dbReference type="PROSITE" id="PS50109">
    <property type="entry name" value="HIS_KIN"/>
    <property type="match status" value="2"/>
</dbReference>
<dbReference type="Pfam" id="PF00072">
    <property type="entry name" value="Response_reg"/>
    <property type="match status" value="1"/>
</dbReference>
<evidence type="ECO:0000256" key="4">
    <source>
        <dbReference type="ARBA" id="ARBA00022679"/>
    </source>
</evidence>
<dbReference type="Gene3D" id="2.60.120.260">
    <property type="entry name" value="Galactose-binding domain-like"/>
    <property type="match status" value="1"/>
</dbReference>
<accession>A0ABX3HI16</accession>
<feature type="domain" description="Response regulatory" evidence="12">
    <location>
        <begin position="702"/>
        <end position="818"/>
    </location>
</feature>
<dbReference type="CDD" id="cd16922">
    <property type="entry name" value="HATPase_EvgS-ArcB-TorS-like"/>
    <property type="match status" value="1"/>
</dbReference>
<dbReference type="PRINTS" id="PR00344">
    <property type="entry name" value="BCTRLSENSOR"/>
</dbReference>
<dbReference type="SMART" id="SM00448">
    <property type="entry name" value="REC"/>
    <property type="match status" value="1"/>
</dbReference>
<dbReference type="SMART" id="SM00388">
    <property type="entry name" value="HisKA"/>
    <property type="match status" value="1"/>
</dbReference>
<dbReference type="EC" id="2.7.13.3" evidence="2"/>
<dbReference type="Pfam" id="PF07695">
    <property type="entry name" value="7TMR-DISM_7TM"/>
    <property type="match status" value="1"/>
</dbReference>
<reference evidence="13 14" key="1">
    <citation type="submission" date="2016-10" db="EMBL/GenBank/DDBJ databases">
        <title>Paenibacillus species isolates.</title>
        <authorList>
            <person name="Beno S.M."/>
        </authorList>
    </citation>
    <scope>NUCLEOTIDE SEQUENCE [LARGE SCALE GENOMIC DNA]</scope>
    <source>
        <strain evidence="13 14">FSL H7-0744</strain>
    </source>
</reference>
<dbReference type="Proteomes" id="UP000187412">
    <property type="component" value="Unassembled WGS sequence"/>
</dbReference>
<dbReference type="InterPro" id="IPR008979">
    <property type="entry name" value="Galactose-bd-like_sf"/>
</dbReference>
<dbReference type="RefSeq" id="WP_076110465.1">
    <property type="nucleotide sequence ID" value="NZ_MPTB01000011.1"/>
</dbReference>
<feature type="modified residue" description="4-aspartylphosphate" evidence="9">
    <location>
        <position position="751"/>
    </location>
</feature>
<keyword evidence="10" id="KW-0472">Membrane</keyword>
<keyword evidence="10" id="KW-1133">Transmembrane helix</keyword>
<keyword evidence="3 9" id="KW-0597">Phosphoprotein</keyword>
<evidence type="ECO:0000256" key="7">
    <source>
        <dbReference type="ARBA" id="ARBA00022840"/>
    </source>
</evidence>
<evidence type="ECO:0000256" key="8">
    <source>
        <dbReference type="ARBA" id="ARBA00023012"/>
    </source>
</evidence>
<dbReference type="SMART" id="SM00387">
    <property type="entry name" value="HATPase_c"/>
    <property type="match status" value="2"/>
</dbReference>
<dbReference type="SUPFAM" id="SSF47384">
    <property type="entry name" value="Homodimeric domain of signal transducing histidine kinase"/>
    <property type="match status" value="1"/>
</dbReference>
<dbReference type="PANTHER" id="PTHR43547:SF2">
    <property type="entry name" value="HYBRID SIGNAL TRANSDUCTION HISTIDINE KINASE C"/>
    <property type="match status" value="1"/>
</dbReference>
<evidence type="ECO:0000259" key="11">
    <source>
        <dbReference type="PROSITE" id="PS50109"/>
    </source>
</evidence>
<dbReference type="Pfam" id="PF06580">
    <property type="entry name" value="His_kinase"/>
    <property type="match status" value="1"/>
</dbReference>
<keyword evidence="8" id="KW-0902">Two-component regulatory system</keyword>
<evidence type="ECO:0000256" key="10">
    <source>
        <dbReference type="SAM" id="Phobius"/>
    </source>
</evidence>
<evidence type="ECO:0000256" key="3">
    <source>
        <dbReference type="ARBA" id="ARBA00022553"/>
    </source>
</evidence>
<organism evidence="13 14">
    <name type="scientific">Paenibacillus borealis</name>
    <dbReference type="NCBI Taxonomy" id="160799"/>
    <lineage>
        <taxon>Bacteria</taxon>
        <taxon>Bacillati</taxon>
        <taxon>Bacillota</taxon>
        <taxon>Bacilli</taxon>
        <taxon>Bacillales</taxon>
        <taxon>Paenibacillaceae</taxon>
        <taxon>Paenibacillus</taxon>
    </lineage>
</organism>
<dbReference type="InterPro" id="IPR003661">
    <property type="entry name" value="HisK_dim/P_dom"/>
</dbReference>
<evidence type="ECO:0000256" key="5">
    <source>
        <dbReference type="ARBA" id="ARBA00022741"/>
    </source>
</evidence>
<evidence type="ECO:0000256" key="9">
    <source>
        <dbReference type="PROSITE-ProRule" id="PRU00169"/>
    </source>
</evidence>
<keyword evidence="7" id="KW-0067">ATP-binding</keyword>
<dbReference type="EMBL" id="MPTB01000011">
    <property type="protein sequence ID" value="OMD48704.1"/>
    <property type="molecule type" value="Genomic_DNA"/>
</dbReference>
<dbReference type="PROSITE" id="PS50110">
    <property type="entry name" value="RESPONSE_REGULATORY"/>
    <property type="match status" value="1"/>
</dbReference>
<dbReference type="InterPro" id="IPR036097">
    <property type="entry name" value="HisK_dim/P_sf"/>
</dbReference>
<dbReference type="Gene3D" id="1.10.287.130">
    <property type="match status" value="1"/>
</dbReference>
<sequence>MKKTKIWIISTIFMVVLTGLRLEWLQYNLAADYPLAEQGVLDLRGWDSLTEHSLPLNGEWEFYPGVLPFRNGSSLSELQPPSQWIQVPATWNLKDDLYGKGKYGSGTYRLRILLDPDKGESYGVHITRIKSSSEVYINRQLLGHSGQPGMTKDNYTPLEKPYTMYFTIKDQSEIELIIQVSNFDGIRSGGIVHSVEFGLENALRKNIKIKENVLWIACVAYALHALYGFLLYVLGARNKQLISFSMMMVCIIFATLLTDARLLYKWLPFTYIWGQKIVYIVMLSGAFFLQQLIKDKLPSWVPHRAVRVYNLLCCIAILAVCLLPLHLVKGHETLYFALMFIPCLLTPYVMYRSTVKQVSDNIFLFLAALAAVSSMIWLVIYEKARIEVPSYPFDLIIAMICIAAFWFKRFIGVSRDSQELAGILQKADKQKDEFLFTVAHELRNPLHGMINLSESVFDREQNKLGINSANDLHLLVKVGRRMSYMLNDLLDIARLKENQIHLNFEAISVHGVASSVLDMLRFMIEGKPIQLVNCIPADFPPVFADEYRLNQILFNLLHNAIKYSEAGEVSVYAEIKGEWASISVADTGMGMDSETMSRVFEAYVQAPLDSASFRGGVGLGLNICKQLVEMHGGTIEVRSEINIGSIFTFTLKLDADGADGKLPELVPEAPDNTAVNNDVRASLDTSSPYTELNLTSPTDRIQLMVVDDDPVNLNVLKSIFANEHYDLFSAINGVEALALLETGVWDLIISDVTMPIMSGYELTARIRERFSIAELPVLLLTASNREKDIEAGFRSGANDYVTKPVNATELKSRVRSLTNLKKSVNEGLRMEAALLQAQIKPHFLINTFNAVSALSKIDRGKMDDLIDELTNYFRLGIDFQNSDRLVTLDRELSLIRSYLYIQQKRFQDRLQVVWEIDDNIQVQIPPLTIQPLVDNAVTHGILKRPEGGEVRIRVADIGQAVEISVSDNGMGIDEETLKHILDIKTNSRTGIGLLNTDRRLKRFCGSTLKVQSVVESGTVVSFSVAKKL</sequence>
<keyword evidence="14" id="KW-1185">Reference proteome</keyword>
<protein>
    <recommendedName>
        <fullName evidence="2">histidine kinase</fullName>
        <ecNumber evidence="2">2.7.13.3</ecNumber>
    </recommendedName>
</protein>
<keyword evidence="10" id="KW-0812">Transmembrane</keyword>
<evidence type="ECO:0000256" key="6">
    <source>
        <dbReference type="ARBA" id="ARBA00022777"/>
    </source>
</evidence>
<comment type="caution">
    <text evidence="13">The sequence shown here is derived from an EMBL/GenBank/DDBJ whole genome shotgun (WGS) entry which is preliminary data.</text>
</comment>
<feature type="transmembrane region" description="Helical" evidence="10">
    <location>
        <begin position="276"/>
        <end position="293"/>
    </location>
</feature>
<keyword evidence="4" id="KW-0808">Transferase</keyword>
<evidence type="ECO:0000313" key="13">
    <source>
        <dbReference type="EMBL" id="OMD48704.1"/>
    </source>
</evidence>
<proteinExistence type="predicted"/>
<dbReference type="InterPro" id="IPR005467">
    <property type="entry name" value="His_kinase_dom"/>
</dbReference>
<dbReference type="InterPro" id="IPR011623">
    <property type="entry name" value="7TMR_DISM_rcpt_extracell_dom1"/>
</dbReference>
<dbReference type="CDD" id="cd00082">
    <property type="entry name" value="HisKA"/>
    <property type="match status" value="1"/>
</dbReference>
<dbReference type="InterPro" id="IPR001789">
    <property type="entry name" value="Sig_transdc_resp-reg_receiver"/>
</dbReference>
<evidence type="ECO:0000256" key="1">
    <source>
        <dbReference type="ARBA" id="ARBA00000085"/>
    </source>
</evidence>
<dbReference type="InterPro" id="IPR003594">
    <property type="entry name" value="HATPase_dom"/>
</dbReference>
<feature type="transmembrane region" description="Helical" evidence="10">
    <location>
        <begin position="6"/>
        <end position="24"/>
    </location>
</feature>
<dbReference type="InterPro" id="IPR011006">
    <property type="entry name" value="CheY-like_superfamily"/>
</dbReference>
<comment type="catalytic activity">
    <reaction evidence="1">
        <text>ATP + protein L-histidine = ADP + protein N-phospho-L-histidine.</text>
        <dbReference type="EC" id="2.7.13.3"/>
    </reaction>
</comment>
<feature type="transmembrane region" description="Helical" evidence="10">
    <location>
        <begin position="213"/>
        <end position="235"/>
    </location>
</feature>
<feature type="transmembrane region" description="Helical" evidence="10">
    <location>
        <begin position="241"/>
        <end position="264"/>
    </location>
</feature>
<evidence type="ECO:0000313" key="14">
    <source>
        <dbReference type="Proteomes" id="UP000187412"/>
    </source>
</evidence>
<keyword evidence="6" id="KW-0418">Kinase</keyword>
<feature type="transmembrane region" description="Helical" evidence="10">
    <location>
        <begin position="334"/>
        <end position="350"/>
    </location>
</feature>
<dbReference type="InterPro" id="IPR036890">
    <property type="entry name" value="HATPase_C_sf"/>
</dbReference>
<feature type="transmembrane region" description="Helical" evidence="10">
    <location>
        <begin position="362"/>
        <end position="381"/>
    </location>
</feature>
<feature type="domain" description="Histidine kinase" evidence="11">
    <location>
        <begin position="861"/>
        <end position="1028"/>
    </location>
</feature>
<dbReference type="Pfam" id="PF00512">
    <property type="entry name" value="HisKA"/>
    <property type="match status" value="1"/>
</dbReference>
<dbReference type="Pfam" id="PF02518">
    <property type="entry name" value="HATPase_c"/>
    <property type="match status" value="2"/>
</dbReference>
<dbReference type="Gene3D" id="3.30.565.10">
    <property type="entry name" value="Histidine kinase-like ATPase, C-terminal domain"/>
    <property type="match status" value="2"/>
</dbReference>
<dbReference type="InterPro" id="IPR010559">
    <property type="entry name" value="Sig_transdc_His_kin_internal"/>
</dbReference>
<evidence type="ECO:0000259" key="12">
    <source>
        <dbReference type="PROSITE" id="PS50110"/>
    </source>
</evidence>
<dbReference type="SUPFAM" id="SSF49785">
    <property type="entry name" value="Galactose-binding domain-like"/>
    <property type="match status" value="1"/>
</dbReference>
<keyword evidence="5" id="KW-0547">Nucleotide-binding</keyword>
<dbReference type="CDD" id="cd17574">
    <property type="entry name" value="REC_OmpR"/>
    <property type="match status" value="1"/>
</dbReference>
<dbReference type="Gene3D" id="3.40.50.2300">
    <property type="match status" value="1"/>
</dbReference>
<gene>
    <name evidence="13" type="ORF">BSK56_10470</name>
</gene>
<dbReference type="SUPFAM" id="SSF52172">
    <property type="entry name" value="CheY-like"/>
    <property type="match status" value="1"/>
</dbReference>
<evidence type="ECO:0000256" key="2">
    <source>
        <dbReference type="ARBA" id="ARBA00012438"/>
    </source>
</evidence>
<dbReference type="PANTHER" id="PTHR43547">
    <property type="entry name" value="TWO-COMPONENT HISTIDINE KINASE"/>
    <property type="match status" value="1"/>
</dbReference>
<dbReference type="SUPFAM" id="SSF55874">
    <property type="entry name" value="ATPase domain of HSP90 chaperone/DNA topoisomerase II/histidine kinase"/>
    <property type="match status" value="2"/>
</dbReference>
<feature type="domain" description="Histidine kinase" evidence="11">
    <location>
        <begin position="437"/>
        <end position="655"/>
    </location>
</feature>
<name>A0ABX3HI16_PAEBO</name>